<evidence type="ECO:0000313" key="2">
    <source>
        <dbReference type="Proteomes" id="UP000199701"/>
    </source>
</evidence>
<gene>
    <name evidence="1" type="ORF">SAMN05421659_102240</name>
</gene>
<proteinExistence type="predicted"/>
<protein>
    <submittedName>
        <fullName evidence="1">Uncharacterized protein</fullName>
    </submittedName>
</protein>
<keyword evidence="2" id="KW-1185">Reference proteome</keyword>
<name>A0A1I0MXI8_9FIRM</name>
<dbReference type="Proteomes" id="UP000199701">
    <property type="component" value="Unassembled WGS sequence"/>
</dbReference>
<organism evidence="1 2">
    <name type="scientific">[Clostridium] fimetarium</name>
    <dbReference type="NCBI Taxonomy" id="99656"/>
    <lineage>
        <taxon>Bacteria</taxon>
        <taxon>Bacillati</taxon>
        <taxon>Bacillota</taxon>
        <taxon>Clostridia</taxon>
        <taxon>Lachnospirales</taxon>
        <taxon>Lachnospiraceae</taxon>
    </lineage>
</organism>
<dbReference type="EMBL" id="FOJI01000002">
    <property type="protein sequence ID" value="SEV93642.1"/>
    <property type="molecule type" value="Genomic_DNA"/>
</dbReference>
<evidence type="ECO:0000313" key="1">
    <source>
        <dbReference type="EMBL" id="SEV93642.1"/>
    </source>
</evidence>
<accession>A0A1I0MXI8</accession>
<reference evidence="1 2" key="1">
    <citation type="submission" date="2016-10" db="EMBL/GenBank/DDBJ databases">
        <authorList>
            <person name="de Groot N.N."/>
        </authorList>
    </citation>
    <scope>NUCLEOTIDE SEQUENCE [LARGE SCALE GENOMIC DNA]</scope>
    <source>
        <strain evidence="1 2">DSM 9179</strain>
    </source>
</reference>
<dbReference type="STRING" id="99656.SAMN05421659_102240"/>
<sequence length="29" mass="3167">MIKFFILGAIFGLVVIGVIESIEKVTILC</sequence>
<dbReference type="AlphaFoldDB" id="A0A1I0MXI8"/>